<dbReference type="AlphaFoldDB" id="A0A1M8A3E5"/>
<dbReference type="STRING" id="1230383.A0A1M8A3E5"/>
<evidence type="ECO:0000256" key="6">
    <source>
        <dbReference type="ARBA" id="ARBA00023136"/>
    </source>
</evidence>
<dbReference type="OMA" id="GSSHWGF"/>
<keyword evidence="5 7" id="KW-1133">Transmembrane helix</keyword>
<dbReference type="Gene3D" id="2.70.130.10">
    <property type="entry name" value="Mannose-6-phosphate receptor binding domain"/>
    <property type="match status" value="1"/>
</dbReference>
<dbReference type="PANTHER" id="PTHR15071:SF13">
    <property type="entry name" value="AUTOPHAGY-RELATED PROTEIN 27"/>
    <property type="match status" value="1"/>
</dbReference>
<dbReference type="Proteomes" id="UP000186303">
    <property type="component" value="Chromosome 2"/>
</dbReference>
<dbReference type="GO" id="GO:0015031">
    <property type="term" value="P:protein transport"/>
    <property type="evidence" value="ECO:0007669"/>
    <property type="project" value="UniProtKB-KW"/>
</dbReference>
<keyword evidence="4" id="KW-0653">Protein transport</keyword>
<feature type="transmembrane region" description="Helical" evidence="7">
    <location>
        <begin position="202"/>
        <end position="224"/>
    </location>
</feature>
<dbReference type="VEuPathDB" id="FungiDB:MSYG_1042"/>
<accession>A0A1M8A3E5</accession>
<organism evidence="9 10">
    <name type="scientific">Malassezia sympodialis (strain ATCC 42132)</name>
    <name type="common">Atopic eczema-associated yeast</name>
    <dbReference type="NCBI Taxonomy" id="1230383"/>
    <lineage>
        <taxon>Eukaryota</taxon>
        <taxon>Fungi</taxon>
        <taxon>Dikarya</taxon>
        <taxon>Basidiomycota</taxon>
        <taxon>Ustilaginomycotina</taxon>
        <taxon>Malasseziomycetes</taxon>
        <taxon>Malasseziales</taxon>
        <taxon>Malasseziaceae</taxon>
        <taxon>Malassezia</taxon>
    </lineage>
</organism>
<keyword evidence="6 7" id="KW-0472">Membrane</keyword>
<evidence type="ECO:0000256" key="3">
    <source>
        <dbReference type="ARBA" id="ARBA00022729"/>
    </source>
</evidence>
<dbReference type="EMBL" id="LT671822">
    <property type="protein sequence ID" value="SHO76704.1"/>
    <property type="molecule type" value="Genomic_DNA"/>
</dbReference>
<dbReference type="GO" id="GO:0012505">
    <property type="term" value="C:endomembrane system"/>
    <property type="evidence" value="ECO:0007669"/>
    <property type="project" value="UniProtKB-ARBA"/>
</dbReference>
<evidence type="ECO:0000256" key="8">
    <source>
        <dbReference type="SAM" id="SignalP"/>
    </source>
</evidence>
<sequence length="278" mass="31146">MWPRLVGKLQLFLAVSVAFVHVNAFDCKNVVFGKEGPILDLSHIFANGPLNVTLEEDTPPSTTITTITLDLCKPLELIPWIDPLDQCSENTNVCKIVKNRRGTSERVEQIITAGKSVSGDLQAKSWVEHSRPNNKLGINIQGTTWANLFQSTALNIECSSKNVQSGKLDYVGQDKGTLSLTLSIPGECTNYVSKRFREKHGFFSSLFWVIITVVGLYLGIGVWYNYTHYGSNGWDLLPHRDFWREVPYMAQDAFRHIRRTINEPLSGQGTGRAGYEPV</sequence>
<dbReference type="Pfam" id="PF09451">
    <property type="entry name" value="ATG27"/>
    <property type="match status" value="1"/>
</dbReference>
<dbReference type="PANTHER" id="PTHR15071">
    <property type="entry name" value="MANNOSE-6-PHOSPHATE RECEPTOR FAMILY MEMBER"/>
    <property type="match status" value="1"/>
</dbReference>
<dbReference type="OrthoDB" id="29460at2759"/>
<dbReference type="GO" id="GO:0034045">
    <property type="term" value="C:phagophore assembly site membrane"/>
    <property type="evidence" value="ECO:0007669"/>
    <property type="project" value="UniProtKB-SubCell"/>
</dbReference>
<dbReference type="InterPro" id="IPR009011">
    <property type="entry name" value="Man6P_isomerase_rcpt-bd_dom_sf"/>
</dbReference>
<dbReference type="InterPro" id="IPR018939">
    <property type="entry name" value="Autophagy-rel_prot_27"/>
</dbReference>
<gene>
    <name evidence="9" type="ORF">MSYG_1042</name>
</gene>
<keyword evidence="3 8" id="KW-0732">Signal</keyword>
<evidence type="ECO:0000256" key="4">
    <source>
        <dbReference type="ARBA" id="ARBA00022927"/>
    </source>
</evidence>
<keyword evidence="2 7" id="KW-0812">Transmembrane</keyword>
<evidence type="ECO:0000256" key="2">
    <source>
        <dbReference type="ARBA" id="ARBA00022692"/>
    </source>
</evidence>
<evidence type="ECO:0000313" key="9">
    <source>
        <dbReference type="EMBL" id="SHO76704.1"/>
    </source>
</evidence>
<evidence type="ECO:0000256" key="7">
    <source>
        <dbReference type="SAM" id="Phobius"/>
    </source>
</evidence>
<feature type="signal peptide" evidence="8">
    <location>
        <begin position="1"/>
        <end position="24"/>
    </location>
</feature>
<name>A0A1M8A3E5_MALS4</name>
<feature type="chain" id="PRO_5012816883" evidence="8">
    <location>
        <begin position="25"/>
        <end position="278"/>
    </location>
</feature>
<evidence type="ECO:0000256" key="5">
    <source>
        <dbReference type="ARBA" id="ARBA00022989"/>
    </source>
</evidence>
<proteinExistence type="predicted"/>
<comment type="subcellular location">
    <subcellularLocation>
        <location evidence="1">Preautophagosomal structure membrane</location>
        <topology evidence="1">Single-pass type I membrane protein</topology>
    </subcellularLocation>
</comment>
<protein>
    <submittedName>
        <fullName evidence="9">Uncharacterized protein</fullName>
    </submittedName>
</protein>
<evidence type="ECO:0000256" key="1">
    <source>
        <dbReference type="ARBA" id="ARBA00004472"/>
    </source>
</evidence>
<keyword evidence="10" id="KW-1185">Reference proteome</keyword>
<evidence type="ECO:0000313" key="10">
    <source>
        <dbReference type="Proteomes" id="UP000186303"/>
    </source>
</evidence>
<reference evidence="10" key="1">
    <citation type="journal article" date="2017" name="Nucleic Acids Res.">
        <title>Proteogenomics produces comprehensive and highly accurate protein-coding gene annotation in a complete genome assembly of Malassezia sympodialis.</title>
        <authorList>
            <person name="Zhu Y."/>
            <person name="Engstroem P.G."/>
            <person name="Tellgren-Roth C."/>
            <person name="Baudo C.D."/>
            <person name="Kennell J.C."/>
            <person name="Sun S."/>
            <person name="Billmyre R.B."/>
            <person name="Schroeder M.S."/>
            <person name="Andersson A."/>
            <person name="Holm T."/>
            <person name="Sigurgeirsson B."/>
            <person name="Wu G."/>
            <person name="Sankaranarayanan S.R."/>
            <person name="Siddharthan R."/>
            <person name="Sanyal K."/>
            <person name="Lundeberg J."/>
            <person name="Nystedt B."/>
            <person name="Boekhout T."/>
            <person name="Dawson T.L. Jr."/>
            <person name="Heitman J."/>
            <person name="Scheynius A."/>
            <person name="Lehtioe J."/>
        </authorList>
    </citation>
    <scope>NUCLEOTIDE SEQUENCE [LARGE SCALE GENOMIC DNA]</scope>
    <source>
        <strain evidence="10">ATCC 42132</strain>
    </source>
</reference>
<keyword evidence="4" id="KW-0813">Transport</keyword>